<feature type="compositionally biased region" description="Polar residues" evidence="6">
    <location>
        <begin position="82"/>
        <end position="93"/>
    </location>
</feature>
<comment type="subcellular location">
    <subcellularLocation>
        <location evidence="1">Membrane</location>
    </subcellularLocation>
</comment>
<dbReference type="CDD" id="cd01757">
    <property type="entry name" value="PLAT_RAB6IP1"/>
    <property type="match status" value="1"/>
</dbReference>
<dbReference type="PROSITE" id="PS50095">
    <property type="entry name" value="PLAT"/>
    <property type="match status" value="1"/>
</dbReference>
<dbReference type="GO" id="GO:0031267">
    <property type="term" value="F:small GTPase binding"/>
    <property type="evidence" value="ECO:0007669"/>
    <property type="project" value="InterPro"/>
</dbReference>
<dbReference type="GO" id="GO:0005085">
    <property type="term" value="F:guanyl-nucleotide exchange factor activity"/>
    <property type="evidence" value="ECO:0007669"/>
    <property type="project" value="InterPro"/>
</dbReference>
<dbReference type="InterPro" id="IPR005113">
    <property type="entry name" value="uDENN_dom"/>
</dbReference>
<comment type="caution">
    <text evidence="5">Lacks conserved residue(s) required for the propagation of feature annotation.</text>
</comment>
<feature type="domain" description="RUN" evidence="9">
    <location>
        <begin position="1146"/>
        <end position="1306"/>
    </location>
</feature>
<feature type="domain" description="RUN" evidence="9">
    <location>
        <begin position="706"/>
        <end position="920"/>
    </location>
</feature>
<dbReference type="InterPro" id="IPR001194">
    <property type="entry name" value="cDENN_dom"/>
</dbReference>
<feature type="region of interest" description="Disordered" evidence="6">
    <location>
        <begin position="378"/>
        <end position="402"/>
    </location>
</feature>
<dbReference type="InterPro" id="IPR004012">
    <property type="entry name" value="Run_dom"/>
</dbReference>
<dbReference type="InterPro" id="IPR036392">
    <property type="entry name" value="PLAT/LH2_dom_sf"/>
</dbReference>
<evidence type="ECO:0000259" key="8">
    <source>
        <dbReference type="PROSITE" id="PS50211"/>
    </source>
</evidence>
<dbReference type="Gene3D" id="1.20.58.900">
    <property type="match status" value="3"/>
</dbReference>
<dbReference type="InterPro" id="IPR047278">
    <property type="entry name" value="DEN5A/B"/>
</dbReference>
<feature type="domain" description="PLAT" evidence="7">
    <location>
        <begin position="968"/>
        <end position="1076"/>
    </location>
</feature>
<dbReference type="PANTHER" id="PTHR46070">
    <property type="entry name" value="PINSTRIPE, ISOFORM A"/>
    <property type="match status" value="1"/>
</dbReference>
<dbReference type="InterPro" id="IPR001024">
    <property type="entry name" value="PLAT/LH2_dom"/>
</dbReference>
<protein>
    <recommendedName>
        <fullName evidence="11">DENN domain-containing protein 5B</fullName>
    </recommendedName>
</protein>
<dbReference type="InterPro" id="IPR043153">
    <property type="entry name" value="DENN_C"/>
</dbReference>
<dbReference type="SUPFAM" id="SSF49723">
    <property type="entry name" value="Lipase/lipooxygenase domain (PLAT/LH2 domain)"/>
    <property type="match status" value="1"/>
</dbReference>
<organism evidence="10">
    <name type="scientific">Timema bartmani</name>
    <dbReference type="NCBI Taxonomy" id="61472"/>
    <lineage>
        <taxon>Eukaryota</taxon>
        <taxon>Metazoa</taxon>
        <taxon>Ecdysozoa</taxon>
        <taxon>Arthropoda</taxon>
        <taxon>Hexapoda</taxon>
        <taxon>Insecta</taxon>
        <taxon>Pterygota</taxon>
        <taxon>Neoptera</taxon>
        <taxon>Polyneoptera</taxon>
        <taxon>Phasmatodea</taxon>
        <taxon>Timematodea</taxon>
        <taxon>Timematoidea</taxon>
        <taxon>Timematidae</taxon>
        <taxon>Timema</taxon>
    </lineage>
</organism>
<evidence type="ECO:0008006" key="11">
    <source>
        <dbReference type="Google" id="ProtNLM"/>
    </source>
</evidence>
<dbReference type="EMBL" id="OD568917">
    <property type="protein sequence ID" value="CAD7447467.1"/>
    <property type="molecule type" value="Genomic_DNA"/>
</dbReference>
<evidence type="ECO:0000313" key="10">
    <source>
        <dbReference type="EMBL" id="CAD7447467.1"/>
    </source>
</evidence>
<evidence type="ECO:0000256" key="5">
    <source>
        <dbReference type="PROSITE-ProRule" id="PRU00152"/>
    </source>
</evidence>
<dbReference type="Gene3D" id="2.60.60.20">
    <property type="entry name" value="PLAT/LH2 domain"/>
    <property type="match status" value="1"/>
</dbReference>
<dbReference type="SUPFAM" id="SSF140741">
    <property type="entry name" value="RUN domain-like"/>
    <property type="match status" value="3"/>
</dbReference>
<dbReference type="InterPro" id="IPR005112">
    <property type="entry name" value="dDENN_dom"/>
</dbReference>
<dbReference type="Gene3D" id="3.40.50.11500">
    <property type="match status" value="1"/>
</dbReference>
<dbReference type="CDD" id="cd17678">
    <property type="entry name" value="RUN2_DENND5"/>
    <property type="match status" value="1"/>
</dbReference>
<feature type="region of interest" description="Disordered" evidence="6">
    <location>
        <begin position="82"/>
        <end position="107"/>
    </location>
</feature>
<dbReference type="PANTHER" id="PTHR46070:SF1">
    <property type="entry name" value="PINSTRIPE, ISOFORM A"/>
    <property type="match status" value="1"/>
</dbReference>
<dbReference type="Pfam" id="PF02141">
    <property type="entry name" value="DENN"/>
    <property type="match status" value="1"/>
</dbReference>
<dbReference type="SMART" id="SM00801">
    <property type="entry name" value="dDENN"/>
    <property type="match status" value="1"/>
</dbReference>
<dbReference type="PROSITE" id="PS50826">
    <property type="entry name" value="RUN"/>
    <property type="match status" value="2"/>
</dbReference>
<comment type="similarity">
    <text evidence="2">Belongs to the RAB6IP1 family.</text>
</comment>
<feature type="domain" description="UDENN" evidence="8">
    <location>
        <begin position="1"/>
        <end position="537"/>
    </location>
</feature>
<feature type="region of interest" description="Disordered" evidence="6">
    <location>
        <begin position="618"/>
        <end position="643"/>
    </location>
</feature>
<evidence type="ECO:0000256" key="1">
    <source>
        <dbReference type="ARBA" id="ARBA00004370"/>
    </source>
</evidence>
<dbReference type="PROSITE" id="PS50211">
    <property type="entry name" value="DENN"/>
    <property type="match status" value="1"/>
</dbReference>
<dbReference type="SMART" id="SM00799">
    <property type="entry name" value="DENN"/>
    <property type="match status" value="1"/>
</dbReference>
<feature type="compositionally biased region" description="Basic and acidic residues" evidence="6">
    <location>
        <begin position="618"/>
        <end position="631"/>
    </location>
</feature>
<keyword evidence="3" id="KW-0677">Repeat</keyword>
<proteinExistence type="inferred from homology"/>
<feature type="compositionally biased region" description="Basic and acidic residues" evidence="6">
    <location>
        <begin position="811"/>
        <end position="820"/>
    </location>
</feature>
<feature type="region of interest" description="Disordered" evidence="6">
    <location>
        <begin position="794"/>
        <end position="820"/>
    </location>
</feature>
<evidence type="ECO:0000259" key="9">
    <source>
        <dbReference type="PROSITE" id="PS50826"/>
    </source>
</evidence>
<evidence type="ECO:0000256" key="4">
    <source>
        <dbReference type="ARBA" id="ARBA00023136"/>
    </source>
</evidence>
<name>A0A7R9F5S6_9NEOP</name>
<dbReference type="Pfam" id="PF03456">
    <property type="entry name" value="uDENN"/>
    <property type="match status" value="1"/>
</dbReference>
<dbReference type="GO" id="GO:0016020">
    <property type="term" value="C:membrane"/>
    <property type="evidence" value="ECO:0007669"/>
    <property type="project" value="UniProtKB-SubCell"/>
</dbReference>
<dbReference type="InterPro" id="IPR037213">
    <property type="entry name" value="Run_dom_sf"/>
</dbReference>
<evidence type="ECO:0000256" key="6">
    <source>
        <dbReference type="SAM" id="MobiDB-lite"/>
    </source>
</evidence>
<dbReference type="InterPro" id="IPR037516">
    <property type="entry name" value="Tripartite_DENN"/>
</dbReference>
<reference evidence="10" key="1">
    <citation type="submission" date="2020-11" db="EMBL/GenBank/DDBJ databases">
        <authorList>
            <person name="Tran Van P."/>
        </authorList>
    </citation>
    <scope>NUCLEOTIDE SEQUENCE</scope>
</reference>
<dbReference type="InterPro" id="IPR047277">
    <property type="entry name" value="PLAT_RAB6IP1"/>
</dbReference>
<dbReference type="Pfam" id="PF02759">
    <property type="entry name" value="RUN"/>
    <property type="match status" value="2"/>
</dbReference>
<dbReference type="Pfam" id="PF01477">
    <property type="entry name" value="PLAT"/>
    <property type="match status" value="1"/>
</dbReference>
<evidence type="ECO:0000256" key="2">
    <source>
        <dbReference type="ARBA" id="ARBA00006664"/>
    </source>
</evidence>
<evidence type="ECO:0000256" key="3">
    <source>
        <dbReference type="ARBA" id="ARBA00022737"/>
    </source>
</evidence>
<dbReference type="Pfam" id="PF03455">
    <property type="entry name" value="dDENN"/>
    <property type="match status" value="1"/>
</dbReference>
<dbReference type="CDD" id="cd17677">
    <property type="entry name" value="RUN1_DENND5"/>
    <property type="match status" value="1"/>
</dbReference>
<accession>A0A7R9F5S6</accession>
<dbReference type="SMART" id="SM00593">
    <property type="entry name" value="RUN"/>
    <property type="match status" value="2"/>
</dbReference>
<sequence>MTGHEGYGEDLKGVTLCLPQGLKFRTQKHPLEPQFHSFIITREDGSRNYGFSYIFFEEIRNKKICSAMQTLQAMHLTELSGCNTQRRSRQPGSTHEGHNTRSLPRHFKLSTPQQGAAQSYYDAAKDTLYVTKSIALVCQLPCVHAAHKAHLSPAAGRLSLDSLVYHLLYEVPMPQPGRSISFTVYSGGGLTESVVIQRPGNIEELPLFDFPLKQMFTLLGVDCVIQLFTCVLLENQVLLCSADYQRLMVVAESITCLLFPFSWQHVYVPILPSALQHFLDAPVPFVMGLHSGESNLRIASEGNLCYVDIDSQTIQLPEELPGFPQRQEFVTELVELLHKYKVKTSHLIGCSPYVGNIPTPNIMTSSCTLPSGHHFRRKHSWSHDSDSGVSDTGSSLNGGSVGCSPQSDALQKIVAIVRRTGVNLEGVDGNLNGDTLDDEKELTDHEQYSEEHRFNNAVREVFLNRFVHIFSAYEHFIIQPNQDKEQWTSNRDSMQNFDKATFLSDQPEQHLPFLSRFIESQMFATLIDNKIMSNWNEVDPNLRVFDRRIRLLRKRFGDCLVRTPSYEPCTTIRESQLLLITGAYNQVLTGAYNQVLTGAYNQVLTGTHTRVLTGAYDQDRQSPDSVSDTHCKPLSSSGGERGNPLCVRQPKLSTDISPALIAQTNWTFVEKLLKDVKSKTKRMLVEKMGTEAVELGHGGEISIVGVEENTLIASLCDLLERVWSHGLQNKQELKIYIVHQDHVQAGLMRVLFQGKSALWSHLTNFQELEECNDTSKPIDPSFLTPDLSSMALETDMTPSTVRGRDRHKTPDRKSPLERRSLGSCDQPLLRQLPVSLTFDMRNVQAMSDIKTHIGYARAWVRLSLEKKLLSRHLRTLLADSALLRYITWLFLDSLNLKDSFLYCCVSWESANIFSHRTRLETNTNKMSQYKRYAFLRCEDEKEQFLYHLLTLNAVDYFCFTNTYPNTKLPYRVVIFPSRKASAATTTANSWVAISGTLGETSPVPIPRGALEFVFHHKNLGVLTTLRIGHDNSGLSPKWMLEHLVVKNEVTGHTYKFPCGRWLGRGIDDDSTERLLVGELVPRHVDSEELVEACRTPPRCRSPSVPRRPSEIRPSVPEIQHMLGDAVNNIVKFYYRRKQEKDRSTLTLLLCGEMGLVYCLEQTLLCGFKSARLFGRNLYLWDYFVRVKEQFEAALLEDIAKCECLGQSPTDKEMEQGAVLQCFCHLVEQICTSSHSLGKDGKFQLFVCLCAREHLLHRMLSHLAASRITQEMFEEQSFLRNPNLLTYLRQILESLDEFDIVLENSLTKGIIL</sequence>
<gene>
    <name evidence="10" type="ORF">TBIB3V08_LOCUS9781</name>
</gene>
<evidence type="ECO:0000259" key="7">
    <source>
        <dbReference type="PROSITE" id="PS50095"/>
    </source>
</evidence>
<keyword evidence="4" id="KW-0472">Membrane</keyword>